<dbReference type="VEuPathDB" id="AmoebaDB:EHI_098480"/>
<organism evidence="2 3">
    <name type="scientific">Entamoeba histolytica</name>
    <dbReference type="NCBI Taxonomy" id="5759"/>
    <lineage>
        <taxon>Eukaryota</taxon>
        <taxon>Amoebozoa</taxon>
        <taxon>Evosea</taxon>
        <taxon>Archamoebae</taxon>
        <taxon>Mastigamoebida</taxon>
        <taxon>Entamoebidae</taxon>
        <taxon>Entamoeba</taxon>
    </lineage>
</organism>
<evidence type="ECO:0000313" key="2">
    <source>
        <dbReference type="EMBL" id="GAT93405.1"/>
    </source>
</evidence>
<dbReference type="Proteomes" id="UP000078387">
    <property type="component" value="Unassembled WGS sequence"/>
</dbReference>
<protein>
    <submittedName>
        <fullName evidence="2">Uncharacterized protein</fullName>
    </submittedName>
</protein>
<keyword evidence="1" id="KW-0175">Coiled coil</keyword>
<dbReference type="AlphaFoldDB" id="A0A5K1U768"/>
<accession>A0A5K1U768</accession>
<gene>
    <name evidence="2" type="ORF">CL6EHI_098480</name>
</gene>
<dbReference type="VEuPathDB" id="AmoebaDB:EHI5A_093440"/>
<dbReference type="EMBL" id="BDEQ01000001">
    <property type="protein sequence ID" value="GAT93405.1"/>
    <property type="molecule type" value="Genomic_DNA"/>
</dbReference>
<reference evidence="2 3" key="1">
    <citation type="submission" date="2016-05" db="EMBL/GenBank/DDBJ databases">
        <title>First whole genome sequencing of Entamoeba histolytica HM1:IMSS-clone-6.</title>
        <authorList>
            <person name="Mukherjee Avik.K."/>
            <person name="Izumyama S."/>
            <person name="Nakada-Tsukui K."/>
            <person name="Nozaki T."/>
        </authorList>
    </citation>
    <scope>NUCLEOTIDE SEQUENCE [LARGE SCALE GENOMIC DNA]</scope>
    <source>
        <strain evidence="2 3">HM1:IMSS clone 6</strain>
    </source>
</reference>
<feature type="coiled-coil region" evidence="1">
    <location>
        <begin position="17"/>
        <end position="67"/>
    </location>
</feature>
<comment type="caution">
    <text evidence="2">The sequence shown here is derived from an EMBL/GenBank/DDBJ whole genome shotgun (WGS) entry which is preliminary data.</text>
</comment>
<proteinExistence type="predicted"/>
<dbReference type="OMA" id="NIGCELW"/>
<sequence>MDTDSLINRICKLETLNEQLIKERDTLIQELTTLRSTENVENLRLQIELLKQENNDLKNKIICCSSNLSPNEPVPFLYDSMIDTNHSFTNEKLLVDENIIRYDAIQDFLFHSLKSSLERQINEIESSLNVLYDSIQTKSTSPRDSLRIRLQEILLEKKTKLQILESFIKRNQKKSISSRSSCDISSCNTENKVHKKEDDFPKEIELTINEKKLIINGIITALKMANIRYETIEINPEDLLSILKEEEIRFNKWAERIQVELSNLVRY</sequence>
<evidence type="ECO:0000256" key="1">
    <source>
        <dbReference type="SAM" id="Coils"/>
    </source>
</evidence>
<dbReference type="VEuPathDB" id="AmoebaDB:KM1_233240"/>
<dbReference type="VEuPathDB" id="AmoebaDB:EHI7A_136640"/>
<name>A0A5K1U768_ENTHI</name>
<evidence type="ECO:0000313" key="3">
    <source>
        <dbReference type="Proteomes" id="UP000078387"/>
    </source>
</evidence>
<dbReference type="VEuPathDB" id="AmoebaDB:EHI8A_161380"/>